<dbReference type="AlphaFoldDB" id="A0A0J0YQ93"/>
<protein>
    <submittedName>
        <fullName evidence="2">Peptidase M16</fullName>
    </submittedName>
</protein>
<evidence type="ECO:0000259" key="1">
    <source>
        <dbReference type="Pfam" id="PF05193"/>
    </source>
</evidence>
<sequence>MLGFTLSALFLPTAQAVDIQRWHTPEGTQVLLVSRHENPIVDIQIDFKGAGSAVSGKDGSEVAEFTAALLTDGTHKLDEEAFNARINELAVEVASGTGGESAYIRLRSLSNRQNLQPAVQLVNQALTQPRFAPEVFKRRQRQSITALKQNETDAGFIAGRAVTLLNYPDHPYGASAKTNEAGIAKVGLGDIRNFHRSRYGKNNAVVAVVGDLNRHQAEILVKKVLNGLPDKAAATTAVPAVPPHQAWQQNIPFAGEQAQIALSLPLITRDDPDYYALIVGNYILGGGGFDSRLMKVLRDQHGYTYGASSSLSPAAQAGPLTIGFSTKKASTNEALAAARKVVAEFIKQGPTEEELQQAKDNLIGGFPLRFDTNAKLLGYLSVIGVYDLPENWLDNYPKEVASLTAADIRSVWQRRVKPEDFNVVVVGAEK</sequence>
<comment type="caution">
    <text evidence="2">The sequence shown here is derived from an EMBL/GenBank/DDBJ whole genome shotgun (WGS) entry which is preliminary data.</text>
</comment>
<dbReference type="EMBL" id="JTDO01000015">
    <property type="protein sequence ID" value="KLT72306.1"/>
    <property type="molecule type" value="Genomic_DNA"/>
</dbReference>
<organism evidence="2 3">
    <name type="scientific">Neisseria arctica</name>
    <dbReference type="NCBI Taxonomy" id="1470200"/>
    <lineage>
        <taxon>Bacteria</taxon>
        <taxon>Pseudomonadati</taxon>
        <taxon>Pseudomonadota</taxon>
        <taxon>Betaproteobacteria</taxon>
        <taxon>Neisseriales</taxon>
        <taxon>Neisseriaceae</taxon>
        <taxon>Neisseria</taxon>
    </lineage>
</organism>
<keyword evidence="3" id="KW-1185">Reference proteome</keyword>
<dbReference type="Gene3D" id="3.30.830.10">
    <property type="entry name" value="Metalloenzyme, LuxS/M16 peptidase-like"/>
    <property type="match status" value="2"/>
</dbReference>
<dbReference type="PANTHER" id="PTHR11851">
    <property type="entry name" value="METALLOPROTEASE"/>
    <property type="match status" value="1"/>
</dbReference>
<proteinExistence type="predicted"/>
<dbReference type="Pfam" id="PF05193">
    <property type="entry name" value="Peptidase_M16_C"/>
    <property type="match status" value="1"/>
</dbReference>
<dbReference type="GO" id="GO:0046872">
    <property type="term" value="F:metal ion binding"/>
    <property type="evidence" value="ECO:0007669"/>
    <property type="project" value="InterPro"/>
</dbReference>
<accession>A0A0J0YQ93</accession>
<dbReference type="Proteomes" id="UP000036027">
    <property type="component" value="Unassembled WGS sequence"/>
</dbReference>
<dbReference type="PATRIC" id="fig|1470200.3.peg.737"/>
<dbReference type="SUPFAM" id="SSF63411">
    <property type="entry name" value="LuxS/MPP-like metallohydrolase"/>
    <property type="match status" value="2"/>
</dbReference>
<name>A0A0J0YQ93_9NEIS</name>
<dbReference type="InterPro" id="IPR050361">
    <property type="entry name" value="MPP/UQCRC_Complex"/>
</dbReference>
<dbReference type="STRING" id="1470200.PL75_08915"/>
<evidence type="ECO:0000313" key="3">
    <source>
        <dbReference type="Proteomes" id="UP000036027"/>
    </source>
</evidence>
<dbReference type="PANTHER" id="PTHR11851:SF224">
    <property type="entry name" value="PROCESSING PROTEASE"/>
    <property type="match status" value="1"/>
</dbReference>
<feature type="domain" description="Peptidase M16 C-terminal" evidence="1">
    <location>
        <begin position="188"/>
        <end position="362"/>
    </location>
</feature>
<dbReference type="InterPro" id="IPR007863">
    <property type="entry name" value="Peptidase_M16_C"/>
</dbReference>
<dbReference type="InterPro" id="IPR011249">
    <property type="entry name" value="Metalloenz_LuxS/M16"/>
</dbReference>
<evidence type="ECO:0000313" key="2">
    <source>
        <dbReference type="EMBL" id="KLT72306.1"/>
    </source>
</evidence>
<gene>
    <name evidence="2" type="ORF">PL75_08915</name>
</gene>
<reference evidence="2 3" key="1">
    <citation type="submission" date="2014-11" db="EMBL/GenBank/DDBJ databases">
        <title>Genome of a novel goose pathogen.</title>
        <authorList>
            <person name="Hansen C.M."/>
            <person name="Hueffer K."/>
            <person name="Choi S.C."/>
        </authorList>
    </citation>
    <scope>NUCLEOTIDE SEQUENCE [LARGE SCALE GENOMIC DNA]</scope>
    <source>
        <strain evidence="2 3">KH1503</strain>
    </source>
</reference>